<feature type="transmembrane region" description="Helical" evidence="1">
    <location>
        <begin position="201"/>
        <end position="223"/>
    </location>
</feature>
<comment type="caution">
    <text evidence="2">The sequence shown here is derived from an EMBL/GenBank/DDBJ whole genome shotgun (WGS) entry which is preliminary data.</text>
</comment>
<feature type="transmembrane region" description="Helical" evidence="1">
    <location>
        <begin position="86"/>
        <end position="107"/>
    </location>
</feature>
<proteinExistence type="predicted"/>
<evidence type="ECO:0000313" key="2">
    <source>
        <dbReference type="EMBL" id="GKT15754.1"/>
    </source>
</evidence>
<accession>A0ABQ5JV10</accession>
<keyword evidence="3" id="KW-1185">Reference proteome</keyword>
<feature type="transmembrane region" description="Helical" evidence="1">
    <location>
        <begin position="235"/>
        <end position="262"/>
    </location>
</feature>
<keyword evidence="1" id="KW-1133">Transmembrane helix</keyword>
<feature type="transmembrane region" description="Helical" evidence="1">
    <location>
        <begin position="159"/>
        <end position="181"/>
    </location>
</feature>
<organism evidence="2 3">
    <name type="scientific">Aduncisulcus paluster</name>
    <dbReference type="NCBI Taxonomy" id="2918883"/>
    <lineage>
        <taxon>Eukaryota</taxon>
        <taxon>Metamonada</taxon>
        <taxon>Carpediemonas-like organisms</taxon>
        <taxon>Aduncisulcus</taxon>
    </lineage>
</organism>
<feature type="transmembrane region" description="Helical" evidence="1">
    <location>
        <begin position="379"/>
        <end position="401"/>
    </location>
</feature>
<name>A0ABQ5JV10_9EUKA</name>
<feature type="transmembrane region" description="Helical" evidence="1">
    <location>
        <begin position="47"/>
        <end position="74"/>
    </location>
</feature>
<protein>
    <recommendedName>
        <fullName evidence="4">Amino acid transporter transmembrane domain-containing protein</fullName>
    </recommendedName>
</protein>
<dbReference type="Proteomes" id="UP001057375">
    <property type="component" value="Unassembled WGS sequence"/>
</dbReference>
<feature type="transmembrane region" description="Helical" evidence="1">
    <location>
        <begin position="427"/>
        <end position="443"/>
    </location>
</feature>
<sequence>MTLFRAESAVIRSIVEIICVFTVLSALGLLLFFLICQLPSQILLDYFGNFCGAVCVMDIVLVNICTAIPSFFKLIERSSKSYLSRIAFNLIFFFSAMVLGALYVFLGEMGFRYVFQGNFSDESWMPVAIHECISFLLLGFDPVVFRGKFWDIFSINTPGFHRMVGTLTLATILTVIVYAGIRNDNIFSGLYTHFESYSIIFSYNQSFIVSQLFSLSIWGNLLSRIQERMTFSRQTLTFIIFIVFFILAGLMREGLLLIVTHYFPDASRPALLSHVHSIETDTWIPMLLMDGTLKKYFLNEKRLASKASQSIYSSSSTSSASISQSRELSLVIISDSESDDKLNVPPSFDKLEKLKKCDNDGNISVPQTSESYEITTTRLWAVTALLTGIVIVLLPLAYFFFHNVVYPLILGKVGFGEDTPNYQQPNYSWSFFTGTLFFNLYLFESMWNQN</sequence>
<feature type="transmembrane region" description="Helical" evidence="1">
    <location>
        <begin position="14"/>
        <end position="35"/>
    </location>
</feature>
<keyword evidence="1" id="KW-0812">Transmembrane</keyword>
<evidence type="ECO:0000313" key="3">
    <source>
        <dbReference type="Proteomes" id="UP001057375"/>
    </source>
</evidence>
<reference evidence="2" key="1">
    <citation type="submission" date="2022-03" db="EMBL/GenBank/DDBJ databases">
        <title>Draft genome sequence of Aduncisulcus paluster, a free-living microaerophilic Fornicata.</title>
        <authorList>
            <person name="Yuyama I."/>
            <person name="Kume K."/>
            <person name="Tamura T."/>
            <person name="Inagaki Y."/>
            <person name="Hashimoto T."/>
        </authorList>
    </citation>
    <scope>NUCLEOTIDE SEQUENCE</scope>
    <source>
        <strain evidence="2">NY0171</strain>
    </source>
</reference>
<evidence type="ECO:0000256" key="1">
    <source>
        <dbReference type="SAM" id="Phobius"/>
    </source>
</evidence>
<dbReference type="EMBL" id="BQXS01011699">
    <property type="protein sequence ID" value="GKT15754.1"/>
    <property type="molecule type" value="Genomic_DNA"/>
</dbReference>
<keyword evidence="1" id="KW-0472">Membrane</keyword>
<evidence type="ECO:0008006" key="4">
    <source>
        <dbReference type="Google" id="ProtNLM"/>
    </source>
</evidence>
<gene>
    <name evidence="2" type="ORF">ADUPG1_010780</name>
</gene>